<keyword evidence="3 5" id="KW-0863">Zinc-finger</keyword>
<name>A0A8C8G3G9_ONCTS</name>
<dbReference type="Proteomes" id="UP000694402">
    <property type="component" value="Unassembled WGS sequence"/>
</dbReference>
<reference evidence="8" key="2">
    <citation type="submission" date="2025-09" db="UniProtKB">
        <authorList>
            <consortium name="Ensembl"/>
        </authorList>
    </citation>
    <scope>IDENTIFICATION</scope>
</reference>
<dbReference type="AlphaFoldDB" id="A0A8C8G3G9"/>
<dbReference type="SUPFAM" id="SSF57845">
    <property type="entry name" value="B-box zinc-binding domain"/>
    <property type="match status" value="1"/>
</dbReference>
<protein>
    <submittedName>
        <fullName evidence="8">Uncharacterized protein</fullName>
    </submittedName>
</protein>
<evidence type="ECO:0000313" key="9">
    <source>
        <dbReference type="Proteomes" id="UP000694402"/>
    </source>
</evidence>
<evidence type="ECO:0000313" key="8">
    <source>
        <dbReference type="Ensembl" id="ENSOTSP00005042388.1"/>
    </source>
</evidence>
<evidence type="ECO:0000256" key="4">
    <source>
        <dbReference type="ARBA" id="ARBA00022833"/>
    </source>
</evidence>
<dbReference type="PANTHER" id="PTHR24103">
    <property type="entry name" value="E3 UBIQUITIN-PROTEIN LIGASE TRIM"/>
    <property type="match status" value="1"/>
</dbReference>
<dbReference type="Gene3D" id="3.30.160.60">
    <property type="entry name" value="Classic Zinc Finger"/>
    <property type="match status" value="1"/>
</dbReference>
<evidence type="ECO:0000259" key="6">
    <source>
        <dbReference type="PROSITE" id="PS50089"/>
    </source>
</evidence>
<dbReference type="PROSITE" id="PS50089">
    <property type="entry name" value="ZF_RING_2"/>
    <property type="match status" value="1"/>
</dbReference>
<keyword evidence="4" id="KW-0862">Zinc</keyword>
<evidence type="ECO:0000256" key="5">
    <source>
        <dbReference type="PROSITE-ProRule" id="PRU00024"/>
    </source>
</evidence>
<dbReference type="InterPro" id="IPR013083">
    <property type="entry name" value="Znf_RING/FYVE/PHD"/>
</dbReference>
<dbReference type="SUPFAM" id="SSF57850">
    <property type="entry name" value="RING/U-box"/>
    <property type="match status" value="1"/>
</dbReference>
<dbReference type="PROSITE" id="PS50119">
    <property type="entry name" value="ZF_BBOX"/>
    <property type="match status" value="1"/>
</dbReference>
<dbReference type="Pfam" id="PF00643">
    <property type="entry name" value="zf-B_box"/>
    <property type="match status" value="1"/>
</dbReference>
<keyword evidence="9" id="KW-1185">Reference proteome</keyword>
<dbReference type="GeneTree" id="ENSGT01030000234583"/>
<dbReference type="Ensembl" id="ENSOTST00005046105.2">
    <property type="protein sequence ID" value="ENSOTSP00005042388.1"/>
    <property type="gene ID" value="ENSOTSG00005020403.2"/>
</dbReference>
<dbReference type="PROSITE" id="PS00518">
    <property type="entry name" value="ZF_RING_1"/>
    <property type="match status" value="1"/>
</dbReference>
<keyword evidence="2" id="KW-0479">Metal-binding</keyword>
<dbReference type="Gene3D" id="3.30.40.10">
    <property type="entry name" value="Zinc/RING finger domain, C3HC4 (zinc finger)"/>
    <property type="match status" value="1"/>
</dbReference>
<dbReference type="InterPro" id="IPR000315">
    <property type="entry name" value="Znf_B-box"/>
</dbReference>
<feature type="domain" description="B box-type" evidence="7">
    <location>
        <begin position="100"/>
        <end position="138"/>
    </location>
</feature>
<dbReference type="InterPro" id="IPR001841">
    <property type="entry name" value="Znf_RING"/>
</dbReference>
<dbReference type="InterPro" id="IPR050143">
    <property type="entry name" value="TRIM/RBCC"/>
</dbReference>
<dbReference type="Pfam" id="PF00097">
    <property type="entry name" value="zf-C3HC4"/>
    <property type="match status" value="1"/>
</dbReference>
<organism evidence="8 9">
    <name type="scientific">Oncorhynchus tshawytscha</name>
    <name type="common">Chinook salmon</name>
    <name type="synonym">Salmo tshawytscha</name>
    <dbReference type="NCBI Taxonomy" id="74940"/>
    <lineage>
        <taxon>Eukaryota</taxon>
        <taxon>Metazoa</taxon>
        <taxon>Chordata</taxon>
        <taxon>Craniata</taxon>
        <taxon>Vertebrata</taxon>
        <taxon>Euteleostomi</taxon>
        <taxon>Actinopterygii</taxon>
        <taxon>Neopterygii</taxon>
        <taxon>Teleostei</taxon>
        <taxon>Protacanthopterygii</taxon>
        <taxon>Salmoniformes</taxon>
        <taxon>Salmonidae</taxon>
        <taxon>Salmoninae</taxon>
        <taxon>Oncorhynchus</taxon>
    </lineage>
</organism>
<reference evidence="8" key="1">
    <citation type="submission" date="2025-08" db="UniProtKB">
        <authorList>
            <consortium name="Ensembl"/>
        </authorList>
    </citation>
    <scope>IDENTIFICATION</scope>
</reference>
<dbReference type="SMART" id="SM00184">
    <property type="entry name" value="RING"/>
    <property type="match status" value="1"/>
</dbReference>
<sequence>MLQQRPTAALEDELSCPICFEFFQDPVSLKCQHSFCRGCLETPAWIQQKQRECPVCRQRPSMADFHPSVSNMKLRNVVEAYLQREEKEGNEGRAVCLVRCSIHNKKLRFFCKECEELVCAVCVETELESIKRSEFAKLRQFLRAEEEARLEALEQEESKKTGLLTERINRLTDDMTSLSERISDIQHRMKTDDVSFLQIHLTYFNNVLCSRYNC</sequence>
<evidence type="ECO:0000256" key="2">
    <source>
        <dbReference type="ARBA" id="ARBA00022723"/>
    </source>
</evidence>
<feature type="domain" description="RING-type" evidence="6">
    <location>
        <begin position="16"/>
        <end position="57"/>
    </location>
</feature>
<dbReference type="GO" id="GO:0008270">
    <property type="term" value="F:zinc ion binding"/>
    <property type="evidence" value="ECO:0007669"/>
    <property type="project" value="UniProtKB-KW"/>
</dbReference>
<evidence type="ECO:0000256" key="3">
    <source>
        <dbReference type="ARBA" id="ARBA00022771"/>
    </source>
</evidence>
<evidence type="ECO:0000256" key="1">
    <source>
        <dbReference type="ARBA" id="ARBA00008518"/>
    </source>
</evidence>
<dbReference type="InterPro" id="IPR017907">
    <property type="entry name" value="Znf_RING_CS"/>
</dbReference>
<evidence type="ECO:0000259" key="7">
    <source>
        <dbReference type="PROSITE" id="PS50119"/>
    </source>
</evidence>
<proteinExistence type="inferred from homology"/>
<accession>A0A8C8G3G9</accession>
<comment type="similarity">
    <text evidence="1">Belongs to the TRIM/RBCC family.</text>
</comment>
<dbReference type="InterPro" id="IPR018957">
    <property type="entry name" value="Znf_C3HC4_RING-type"/>
</dbReference>